<evidence type="ECO:0000256" key="1">
    <source>
        <dbReference type="ARBA" id="ARBA00022723"/>
    </source>
</evidence>
<organism evidence="3 4">
    <name type="scientific">Mesorhizobium robiniae</name>
    <dbReference type="NCBI Taxonomy" id="559315"/>
    <lineage>
        <taxon>Bacteria</taxon>
        <taxon>Pseudomonadati</taxon>
        <taxon>Pseudomonadota</taxon>
        <taxon>Alphaproteobacteria</taxon>
        <taxon>Hyphomicrobiales</taxon>
        <taxon>Phyllobacteriaceae</taxon>
        <taxon>Mesorhizobium</taxon>
    </lineage>
</organism>
<evidence type="ECO:0000259" key="2">
    <source>
        <dbReference type="PROSITE" id="PS51819"/>
    </source>
</evidence>
<dbReference type="PANTHER" id="PTHR43048">
    <property type="entry name" value="METHYLMALONYL-COA EPIMERASE"/>
    <property type="match status" value="1"/>
</dbReference>
<keyword evidence="1" id="KW-0479">Metal-binding</keyword>
<dbReference type="InterPro" id="IPR037523">
    <property type="entry name" value="VOC_core"/>
</dbReference>
<dbReference type="InterPro" id="IPR051785">
    <property type="entry name" value="MMCE/EMCE_epimerase"/>
</dbReference>
<evidence type="ECO:0000313" key="3">
    <source>
        <dbReference type="EMBL" id="MET3580097.1"/>
    </source>
</evidence>
<dbReference type="InterPro" id="IPR029068">
    <property type="entry name" value="Glyas_Bleomycin-R_OHBP_Dase"/>
</dbReference>
<dbReference type="Pfam" id="PF13669">
    <property type="entry name" value="Glyoxalase_4"/>
    <property type="match status" value="1"/>
</dbReference>
<keyword evidence="4" id="KW-1185">Reference proteome</keyword>
<name>A0ABV2GPM3_9HYPH</name>
<dbReference type="PANTHER" id="PTHR43048:SF6">
    <property type="entry name" value="BLR8189 PROTEIN"/>
    <property type="match status" value="1"/>
</dbReference>
<protein>
    <submittedName>
        <fullName evidence="3">Catechol 2,3-dioxygenase-like lactoylglutathione lyase family enzyme</fullName>
    </submittedName>
</protein>
<dbReference type="Proteomes" id="UP001549204">
    <property type="component" value="Unassembled WGS sequence"/>
</dbReference>
<comment type="caution">
    <text evidence="3">The sequence shown here is derived from an EMBL/GenBank/DDBJ whole genome shotgun (WGS) entry which is preliminary data.</text>
</comment>
<dbReference type="Gene3D" id="3.10.180.10">
    <property type="entry name" value="2,3-Dihydroxybiphenyl 1,2-Dioxygenase, domain 1"/>
    <property type="match status" value="1"/>
</dbReference>
<dbReference type="SUPFAM" id="SSF54593">
    <property type="entry name" value="Glyoxalase/Bleomycin resistance protein/Dihydroxybiphenyl dioxygenase"/>
    <property type="match status" value="1"/>
</dbReference>
<accession>A0ABV2GPM3</accession>
<proteinExistence type="predicted"/>
<evidence type="ECO:0000313" key="4">
    <source>
        <dbReference type="Proteomes" id="UP001549204"/>
    </source>
</evidence>
<dbReference type="RefSeq" id="WP_354491811.1">
    <property type="nucleotide sequence ID" value="NZ_JBEPMC010000005.1"/>
</dbReference>
<reference evidence="3 4" key="1">
    <citation type="submission" date="2024-06" db="EMBL/GenBank/DDBJ databases">
        <title>Genomic Encyclopedia of Type Strains, Phase IV (KMG-IV): sequencing the most valuable type-strain genomes for metagenomic binning, comparative biology and taxonomic classification.</title>
        <authorList>
            <person name="Goeker M."/>
        </authorList>
    </citation>
    <scope>NUCLEOTIDE SEQUENCE [LARGE SCALE GENOMIC DNA]</scope>
    <source>
        <strain evidence="3 4">DSM 100022</strain>
    </source>
</reference>
<dbReference type="EMBL" id="JBEPMC010000005">
    <property type="protein sequence ID" value="MET3580097.1"/>
    <property type="molecule type" value="Genomic_DNA"/>
</dbReference>
<feature type="domain" description="VOC" evidence="2">
    <location>
        <begin position="12"/>
        <end position="158"/>
    </location>
</feature>
<gene>
    <name evidence="3" type="ORF">ABID19_003135</name>
</gene>
<sequence length="177" mass="19847">MNDRKGMPGLAAMDHVGLVVPDMKEAIAFFGDVIGCDFIYSGGSMKDDNGTFMQDKMNIHPRANMKEVVFMRCGNGSNIELFDFQAPDQKRIYPRNSDIGGYHLCFYVEDIEAAADYLTAKGVKVFDRPELEKQGPGAGESWVYFEAPWGLQMELISYPNGKAYETDAPKLLWKPAR</sequence>
<dbReference type="PROSITE" id="PS51819">
    <property type="entry name" value="VOC"/>
    <property type="match status" value="1"/>
</dbReference>